<dbReference type="GO" id="GO:0005524">
    <property type="term" value="F:ATP binding"/>
    <property type="evidence" value="ECO:0007669"/>
    <property type="project" value="UniProtKB-KW"/>
</dbReference>
<dbReference type="InterPro" id="IPR047641">
    <property type="entry name" value="ABC_transpr_MalK/UgpC-like"/>
</dbReference>
<keyword evidence="3 5" id="KW-0067">ATP-binding</keyword>
<dbReference type="InterPro" id="IPR027417">
    <property type="entry name" value="P-loop_NTPase"/>
</dbReference>
<dbReference type="EMBL" id="PUHY01000010">
    <property type="protein sequence ID" value="PQO34757.1"/>
    <property type="molecule type" value="Genomic_DNA"/>
</dbReference>
<dbReference type="Gene3D" id="3.40.50.300">
    <property type="entry name" value="P-loop containing nucleotide triphosphate hydrolases"/>
    <property type="match status" value="1"/>
</dbReference>
<dbReference type="Pfam" id="PF17912">
    <property type="entry name" value="OB_MalK"/>
    <property type="match status" value="1"/>
</dbReference>
<dbReference type="OrthoDB" id="9790614at2"/>
<name>A0A2S8FRI2_9BACT</name>
<dbReference type="SUPFAM" id="SSF50331">
    <property type="entry name" value="MOP-like"/>
    <property type="match status" value="1"/>
</dbReference>
<dbReference type="PROSITE" id="PS50893">
    <property type="entry name" value="ABC_TRANSPORTER_2"/>
    <property type="match status" value="1"/>
</dbReference>
<dbReference type="FunFam" id="3.40.50.300:FF:000042">
    <property type="entry name" value="Maltose/maltodextrin ABC transporter, ATP-binding protein"/>
    <property type="match status" value="1"/>
</dbReference>
<dbReference type="CDD" id="cd03301">
    <property type="entry name" value="ABC_MalK_N"/>
    <property type="match status" value="1"/>
</dbReference>
<dbReference type="PROSITE" id="PS00211">
    <property type="entry name" value="ABC_TRANSPORTER_1"/>
    <property type="match status" value="1"/>
</dbReference>
<dbReference type="Gene3D" id="2.40.50.100">
    <property type="match status" value="1"/>
</dbReference>
<sequence length="407" mass="44911">MAKVVLNQVSKRFSDSVAAVSELNLEVADREFLVLVGPSGCGKTTTLRMIAGLEEVSNGQITIGDRDVTHVSPKDRDIAMVFQNYALYPHMTVRRNMSFGLRLRYGGNLVSRMWRRWQNSESAAKREEQFQQIPAKVDQVADTLGIGKLLDRYPRELSGGERQRVALGRAIVREPAAFLFDEPLSNLDAKLRVEMRRELKELHRRLGATMIYVTHDQVEAMTLGDRIAVMDKGVLQQVGPPSEVYHKPANRFVASFLGTPGMNLLEGELVQENGRFQFRGCGIQLELAASQCPELEPSGSRKVTLGVRPEDILLTEDASAEWLAAGQGQVELIESLGDVGFVHIRLPADEANGAVSPRITAKAGVNVALDRSILGLQDRPASIAFRATTLHWFDGKTGLRLSSPGRD</sequence>
<dbReference type="InterPro" id="IPR012340">
    <property type="entry name" value="NA-bd_OB-fold"/>
</dbReference>
<dbReference type="InterPro" id="IPR008995">
    <property type="entry name" value="Mo/tungstate-bd_C_term_dom"/>
</dbReference>
<gene>
    <name evidence="5" type="ORF">C5Y83_14750</name>
</gene>
<dbReference type="PANTHER" id="PTHR43875:SF1">
    <property type="entry name" value="OSMOPROTECTIVE COMPOUNDS UPTAKE ATP-BINDING PROTEIN GGTA"/>
    <property type="match status" value="1"/>
</dbReference>
<dbReference type="InterPro" id="IPR003593">
    <property type="entry name" value="AAA+_ATPase"/>
</dbReference>
<dbReference type="InterPro" id="IPR040582">
    <property type="entry name" value="OB_MalK-like"/>
</dbReference>
<dbReference type="Proteomes" id="UP000238322">
    <property type="component" value="Unassembled WGS sequence"/>
</dbReference>
<evidence type="ECO:0000256" key="1">
    <source>
        <dbReference type="ARBA" id="ARBA00022448"/>
    </source>
</evidence>
<keyword evidence="1" id="KW-0813">Transport</keyword>
<dbReference type="GO" id="GO:0055052">
    <property type="term" value="C:ATP-binding cassette (ABC) transporter complex, substrate-binding subunit-containing"/>
    <property type="evidence" value="ECO:0007669"/>
    <property type="project" value="TreeGrafter"/>
</dbReference>
<dbReference type="InterPro" id="IPR003439">
    <property type="entry name" value="ABC_transporter-like_ATP-bd"/>
</dbReference>
<dbReference type="Pfam" id="PF00005">
    <property type="entry name" value="ABC_tran"/>
    <property type="match status" value="1"/>
</dbReference>
<comment type="caution">
    <text evidence="5">The sequence shown here is derived from an EMBL/GenBank/DDBJ whole genome shotgun (WGS) entry which is preliminary data.</text>
</comment>
<proteinExistence type="predicted"/>
<dbReference type="SMART" id="SM00382">
    <property type="entry name" value="AAA"/>
    <property type="match status" value="1"/>
</dbReference>
<dbReference type="GO" id="GO:0008643">
    <property type="term" value="P:carbohydrate transport"/>
    <property type="evidence" value="ECO:0007669"/>
    <property type="project" value="InterPro"/>
</dbReference>
<dbReference type="AlphaFoldDB" id="A0A2S8FRI2"/>
<dbReference type="PANTHER" id="PTHR43875">
    <property type="entry name" value="MALTODEXTRIN IMPORT ATP-BINDING PROTEIN MSMX"/>
    <property type="match status" value="1"/>
</dbReference>
<evidence type="ECO:0000256" key="2">
    <source>
        <dbReference type="ARBA" id="ARBA00022741"/>
    </source>
</evidence>
<protein>
    <submittedName>
        <fullName evidence="5">Glycerol-3-phosphate ABC transporter ATP-binding protein</fullName>
    </submittedName>
</protein>
<evidence type="ECO:0000256" key="3">
    <source>
        <dbReference type="ARBA" id="ARBA00022840"/>
    </source>
</evidence>
<evidence type="ECO:0000259" key="4">
    <source>
        <dbReference type="PROSITE" id="PS50893"/>
    </source>
</evidence>
<organism evidence="5 6">
    <name type="scientific">Blastopirellula marina</name>
    <dbReference type="NCBI Taxonomy" id="124"/>
    <lineage>
        <taxon>Bacteria</taxon>
        <taxon>Pseudomonadati</taxon>
        <taxon>Planctomycetota</taxon>
        <taxon>Planctomycetia</taxon>
        <taxon>Pirellulales</taxon>
        <taxon>Pirellulaceae</taxon>
        <taxon>Blastopirellula</taxon>
    </lineage>
</organism>
<feature type="domain" description="ABC transporter" evidence="4">
    <location>
        <begin position="4"/>
        <end position="257"/>
    </location>
</feature>
<reference evidence="5 6" key="1">
    <citation type="submission" date="2018-02" db="EMBL/GenBank/DDBJ databases">
        <title>Comparative genomes isolates from brazilian mangrove.</title>
        <authorList>
            <person name="Araujo J.E."/>
            <person name="Taketani R.G."/>
            <person name="Silva M.C.P."/>
            <person name="Loureco M.V."/>
            <person name="Andreote F.D."/>
        </authorList>
    </citation>
    <scope>NUCLEOTIDE SEQUENCE [LARGE SCALE GENOMIC DNA]</scope>
    <source>
        <strain evidence="5 6">Hex-1 MGV</strain>
    </source>
</reference>
<dbReference type="RefSeq" id="WP_105330487.1">
    <property type="nucleotide sequence ID" value="NZ_PUHY01000010.1"/>
</dbReference>
<dbReference type="InterPro" id="IPR015855">
    <property type="entry name" value="ABC_transpr_MalK-like"/>
</dbReference>
<accession>A0A2S8FRI2</accession>
<dbReference type="InterPro" id="IPR017871">
    <property type="entry name" value="ABC_transporter-like_CS"/>
</dbReference>
<dbReference type="Gene3D" id="2.40.50.140">
    <property type="entry name" value="Nucleic acid-binding proteins"/>
    <property type="match status" value="1"/>
</dbReference>
<keyword evidence="2" id="KW-0547">Nucleotide-binding</keyword>
<dbReference type="GO" id="GO:0016887">
    <property type="term" value="F:ATP hydrolysis activity"/>
    <property type="evidence" value="ECO:0007669"/>
    <property type="project" value="InterPro"/>
</dbReference>
<dbReference type="SUPFAM" id="SSF52540">
    <property type="entry name" value="P-loop containing nucleoside triphosphate hydrolases"/>
    <property type="match status" value="1"/>
</dbReference>
<evidence type="ECO:0000313" key="6">
    <source>
        <dbReference type="Proteomes" id="UP000238322"/>
    </source>
</evidence>
<evidence type="ECO:0000313" key="5">
    <source>
        <dbReference type="EMBL" id="PQO34757.1"/>
    </source>
</evidence>
<dbReference type="GO" id="GO:0140359">
    <property type="term" value="F:ABC-type transporter activity"/>
    <property type="evidence" value="ECO:0007669"/>
    <property type="project" value="InterPro"/>
</dbReference>